<dbReference type="InterPro" id="IPR012337">
    <property type="entry name" value="RNaseH-like_sf"/>
</dbReference>
<dbReference type="SUPFAM" id="SSF53098">
    <property type="entry name" value="Ribonuclease H-like"/>
    <property type="match status" value="1"/>
</dbReference>
<dbReference type="InterPro" id="IPR036397">
    <property type="entry name" value="RNaseH_sf"/>
</dbReference>
<dbReference type="AlphaFoldDB" id="E2BTM0"/>
<feature type="domain" description="Integrase catalytic" evidence="1">
    <location>
        <begin position="1"/>
        <end position="69"/>
    </location>
</feature>
<accession>E2BTM0</accession>
<dbReference type="PANTHER" id="PTHR37984:SF15">
    <property type="entry name" value="INTEGRASE CATALYTIC DOMAIN-CONTAINING PROTEIN"/>
    <property type="match status" value="1"/>
</dbReference>
<dbReference type="EMBL" id="GL450454">
    <property type="protein sequence ID" value="EFN80960.1"/>
    <property type="molecule type" value="Genomic_DNA"/>
</dbReference>
<dbReference type="PANTHER" id="PTHR37984">
    <property type="entry name" value="PROTEIN CBG26694"/>
    <property type="match status" value="1"/>
</dbReference>
<sequence>AFPLKNSRAKTVAKVFVYEIVSRHGVSCELHTDLGRNFESKVFQEIIRLLGIKKTRTALHPKSDGQIER</sequence>
<organism evidence="3">
    <name type="scientific">Harpegnathos saltator</name>
    <name type="common">Jerdon's jumping ant</name>
    <dbReference type="NCBI Taxonomy" id="610380"/>
    <lineage>
        <taxon>Eukaryota</taxon>
        <taxon>Metazoa</taxon>
        <taxon>Ecdysozoa</taxon>
        <taxon>Arthropoda</taxon>
        <taxon>Hexapoda</taxon>
        <taxon>Insecta</taxon>
        <taxon>Pterygota</taxon>
        <taxon>Neoptera</taxon>
        <taxon>Endopterygota</taxon>
        <taxon>Hymenoptera</taxon>
        <taxon>Apocrita</taxon>
        <taxon>Aculeata</taxon>
        <taxon>Formicoidea</taxon>
        <taxon>Formicidae</taxon>
        <taxon>Ponerinae</taxon>
        <taxon>Ponerini</taxon>
        <taxon>Harpegnathos</taxon>
    </lineage>
</organism>
<dbReference type="InterPro" id="IPR050951">
    <property type="entry name" value="Retrovirus_Pol_polyprotein"/>
</dbReference>
<dbReference type="OrthoDB" id="7551539at2759"/>
<feature type="non-terminal residue" evidence="2">
    <location>
        <position position="69"/>
    </location>
</feature>
<keyword evidence="3" id="KW-1185">Reference proteome</keyword>
<dbReference type="Proteomes" id="UP000008237">
    <property type="component" value="Unassembled WGS sequence"/>
</dbReference>
<evidence type="ECO:0000313" key="2">
    <source>
        <dbReference type="EMBL" id="EFN80960.1"/>
    </source>
</evidence>
<dbReference type="Gene3D" id="3.30.420.10">
    <property type="entry name" value="Ribonuclease H-like superfamily/Ribonuclease H"/>
    <property type="match status" value="1"/>
</dbReference>
<dbReference type="InterPro" id="IPR001584">
    <property type="entry name" value="Integrase_cat-core"/>
</dbReference>
<feature type="non-terminal residue" evidence="2">
    <location>
        <position position="1"/>
    </location>
</feature>
<reference evidence="2 3" key="1">
    <citation type="journal article" date="2010" name="Science">
        <title>Genomic comparison of the ants Camponotus floridanus and Harpegnathos saltator.</title>
        <authorList>
            <person name="Bonasio R."/>
            <person name="Zhang G."/>
            <person name="Ye C."/>
            <person name="Mutti N.S."/>
            <person name="Fang X."/>
            <person name="Qin N."/>
            <person name="Donahue G."/>
            <person name="Yang P."/>
            <person name="Li Q."/>
            <person name="Li C."/>
            <person name="Zhang P."/>
            <person name="Huang Z."/>
            <person name="Berger S.L."/>
            <person name="Reinberg D."/>
            <person name="Wang J."/>
            <person name="Liebig J."/>
        </authorList>
    </citation>
    <scope>NUCLEOTIDE SEQUENCE [LARGE SCALE GENOMIC DNA]</scope>
    <source>
        <strain evidence="2 3">R22 G/1</strain>
    </source>
</reference>
<dbReference type="GO" id="GO:0015074">
    <property type="term" value="P:DNA integration"/>
    <property type="evidence" value="ECO:0007669"/>
    <property type="project" value="InterPro"/>
</dbReference>
<name>E2BTM0_HARSA</name>
<evidence type="ECO:0000259" key="1">
    <source>
        <dbReference type="PROSITE" id="PS50994"/>
    </source>
</evidence>
<dbReference type="OMA" id="REMCHIL"/>
<dbReference type="PROSITE" id="PS50994">
    <property type="entry name" value="INTEGRASE"/>
    <property type="match status" value="1"/>
</dbReference>
<protein>
    <submittedName>
        <fullName evidence="2">Pol polyprotein</fullName>
    </submittedName>
</protein>
<gene>
    <name evidence="2" type="ORF">EAI_03484</name>
</gene>
<dbReference type="InParanoid" id="E2BTM0"/>
<dbReference type="GO" id="GO:0003676">
    <property type="term" value="F:nucleic acid binding"/>
    <property type="evidence" value="ECO:0007669"/>
    <property type="project" value="InterPro"/>
</dbReference>
<proteinExistence type="predicted"/>
<evidence type="ECO:0000313" key="3">
    <source>
        <dbReference type="Proteomes" id="UP000008237"/>
    </source>
</evidence>